<dbReference type="EMBL" id="JAOYFB010000001">
    <property type="protein sequence ID" value="KAK4003170.1"/>
    <property type="molecule type" value="Genomic_DNA"/>
</dbReference>
<proteinExistence type="predicted"/>
<organism evidence="1 2">
    <name type="scientific">Daphnia magna</name>
    <dbReference type="NCBI Taxonomy" id="35525"/>
    <lineage>
        <taxon>Eukaryota</taxon>
        <taxon>Metazoa</taxon>
        <taxon>Ecdysozoa</taxon>
        <taxon>Arthropoda</taxon>
        <taxon>Crustacea</taxon>
        <taxon>Branchiopoda</taxon>
        <taxon>Diplostraca</taxon>
        <taxon>Cladocera</taxon>
        <taxon>Anomopoda</taxon>
        <taxon>Daphniidae</taxon>
        <taxon>Daphnia</taxon>
    </lineage>
</organism>
<evidence type="ECO:0000313" key="1">
    <source>
        <dbReference type="EMBL" id="KAK4003170.1"/>
    </source>
</evidence>
<gene>
    <name evidence="1" type="ORF">OUZ56_004952</name>
</gene>
<name>A0ABQ9YRF2_9CRUS</name>
<reference evidence="1 2" key="1">
    <citation type="journal article" date="2023" name="Nucleic Acids Res.">
        <title>The hologenome of Daphnia magna reveals possible DNA methylation and microbiome-mediated evolution of the host genome.</title>
        <authorList>
            <person name="Chaturvedi A."/>
            <person name="Li X."/>
            <person name="Dhandapani V."/>
            <person name="Marshall H."/>
            <person name="Kissane S."/>
            <person name="Cuenca-Cambronero M."/>
            <person name="Asole G."/>
            <person name="Calvet F."/>
            <person name="Ruiz-Romero M."/>
            <person name="Marangio P."/>
            <person name="Guigo R."/>
            <person name="Rago D."/>
            <person name="Mirbahai L."/>
            <person name="Eastwood N."/>
            <person name="Colbourne J.K."/>
            <person name="Zhou J."/>
            <person name="Mallon E."/>
            <person name="Orsini L."/>
        </authorList>
    </citation>
    <scope>NUCLEOTIDE SEQUENCE [LARGE SCALE GENOMIC DNA]</scope>
    <source>
        <strain evidence="1">LRV0_1</strain>
    </source>
</reference>
<keyword evidence="2" id="KW-1185">Reference proteome</keyword>
<evidence type="ECO:0000313" key="2">
    <source>
        <dbReference type="Proteomes" id="UP001234178"/>
    </source>
</evidence>
<sequence length="95" mass="11005">MYDNRMNGENSFHDVCDGELERVAFNWFHPFSLEPVPNMNKHIEKAGFKVTSFVKEKKRDLGQASPGLKKRVRNSWRVPLGLCHSIREEEMTVVG</sequence>
<accession>A0ABQ9YRF2</accession>
<dbReference type="Proteomes" id="UP001234178">
    <property type="component" value="Unassembled WGS sequence"/>
</dbReference>
<comment type="caution">
    <text evidence="1">The sequence shown here is derived from an EMBL/GenBank/DDBJ whole genome shotgun (WGS) entry which is preliminary data.</text>
</comment>
<protein>
    <submittedName>
        <fullName evidence="1">Uncharacterized protein</fullName>
    </submittedName>
</protein>